<reference evidence="1 2" key="1">
    <citation type="submission" date="2020-08" db="EMBL/GenBank/DDBJ databases">
        <title>Sequencing the genomes of 1000 actinobacteria strains.</title>
        <authorList>
            <person name="Klenk H.-P."/>
        </authorList>
    </citation>
    <scope>NUCLEOTIDE SEQUENCE [LARGE SCALE GENOMIC DNA]</scope>
    <source>
        <strain evidence="1 2">DSM 44230</strain>
    </source>
</reference>
<organism evidence="1 2">
    <name type="scientific">Crossiella cryophila</name>
    <dbReference type="NCBI Taxonomy" id="43355"/>
    <lineage>
        <taxon>Bacteria</taxon>
        <taxon>Bacillati</taxon>
        <taxon>Actinomycetota</taxon>
        <taxon>Actinomycetes</taxon>
        <taxon>Pseudonocardiales</taxon>
        <taxon>Pseudonocardiaceae</taxon>
        <taxon>Crossiella</taxon>
    </lineage>
</organism>
<dbReference type="EMBL" id="JACHMH010000001">
    <property type="protein sequence ID" value="MBB4679038.1"/>
    <property type="molecule type" value="Genomic_DNA"/>
</dbReference>
<name>A0A7W7CFW4_9PSEU</name>
<gene>
    <name evidence="1" type="ORF">HNR67_005156</name>
</gene>
<proteinExistence type="predicted"/>
<dbReference type="PROSITE" id="PS51318">
    <property type="entry name" value="TAT"/>
    <property type="match status" value="1"/>
</dbReference>
<dbReference type="InterPro" id="IPR006311">
    <property type="entry name" value="TAT_signal"/>
</dbReference>
<dbReference type="InterPro" id="IPR023296">
    <property type="entry name" value="Glyco_hydro_beta-prop_sf"/>
</dbReference>
<evidence type="ECO:0000313" key="2">
    <source>
        <dbReference type="Proteomes" id="UP000533598"/>
    </source>
</evidence>
<dbReference type="Gene3D" id="2.115.10.20">
    <property type="entry name" value="Glycosyl hydrolase domain, family 43"/>
    <property type="match status" value="2"/>
</dbReference>
<accession>A0A7W7CFW4</accession>
<keyword evidence="1" id="KW-0378">Hydrolase</keyword>
<dbReference type="RefSeq" id="WP_221490056.1">
    <property type="nucleotide sequence ID" value="NZ_BAAAUI010000046.1"/>
</dbReference>
<comment type="caution">
    <text evidence="1">The sequence shown here is derived from an EMBL/GenBank/DDBJ whole genome shotgun (WGS) entry which is preliminary data.</text>
</comment>
<keyword evidence="2" id="KW-1185">Reference proteome</keyword>
<dbReference type="AlphaFoldDB" id="A0A7W7CFW4"/>
<evidence type="ECO:0000313" key="1">
    <source>
        <dbReference type="EMBL" id="MBB4679038.1"/>
    </source>
</evidence>
<protein>
    <submittedName>
        <fullName evidence="1">Putative GH43/DUF377 family glycosyl hydrolase</fullName>
    </submittedName>
</protein>
<sequence>MDDTAHHPATFSRRTLLGGTAALGSAAVLGAMPAPAAAAPGGFPDYRYLKLAFDKATLTYPPARREVIFPCVRGTAGRIANPLGRFYLYYAPHDAPGGICLSYADSLEGPFREYGGNPLVRREWPPHYDFVTHVSSPHVLWNSRAREMWLYFHGENTTTRLARSTDGITFRYDKIVLSTTMLPASTREASYARVFEHSIPARGAHYVMVFMINTTANRRSIGWGWSADGRNWSFDQQPLIRPEEIGRTNLSGPHVLFRNDSAYVVYHTDQGGMRITEVGRDFSRRVHLGVFHTPLSTAPDNGRSAAPSFGSDGGREYMFYEAGDRLGGNIAIARAV</sequence>
<dbReference type="GO" id="GO:0016787">
    <property type="term" value="F:hydrolase activity"/>
    <property type="evidence" value="ECO:0007669"/>
    <property type="project" value="UniProtKB-KW"/>
</dbReference>
<dbReference type="SUPFAM" id="SSF75005">
    <property type="entry name" value="Arabinanase/levansucrase/invertase"/>
    <property type="match status" value="1"/>
</dbReference>
<dbReference type="Proteomes" id="UP000533598">
    <property type="component" value="Unassembled WGS sequence"/>
</dbReference>